<evidence type="ECO:0000259" key="2">
    <source>
        <dbReference type="Pfam" id="PF01345"/>
    </source>
</evidence>
<evidence type="ECO:0000256" key="1">
    <source>
        <dbReference type="SAM" id="MobiDB-lite"/>
    </source>
</evidence>
<keyword evidence="4" id="KW-1185">Reference proteome</keyword>
<evidence type="ECO:0000313" key="3">
    <source>
        <dbReference type="EMBL" id="OLR94799.1"/>
    </source>
</evidence>
<feature type="compositionally biased region" description="Low complexity" evidence="1">
    <location>
        <begin position="116"/>
        <end position="131"/>
    </location>
</feature>
<gene>
    <name evidence="3" type="ORF">BJP25_09195</name>
</gene>
<organism evidence="3 4">
    <name type="scientific">Actinokineospora bangkokensis</name>
    <dbReference type="NCBI Taxonomy" id="1193682"/>
    <lineage>
        <taxon>Bacteria</taxon>
        <taxon>Bacillati</taxon>
        <taxon>Actinomycetota</taxon>
        <taxon>Actinomycetes</taxon>
        <taxon>Pseudonocardiales</taxon>
        <taxon>Pseudonocardiaceae</taxon>
        <taxon>Actinokineospora</taxon>
    </lineage>
</organism>
<dbReference type="Proteomes" id="UP000186040">
    <property type="component" value="Unassembled WGS sequence"/>
</dbReference>
<feature type="domain" description="DUF11" evidence="2">
    <location>
        <begin position="5"/>
        <end position="124"/>
    </location>
</feature>
<dbReference type="OrthoDB" id="3169091at2"/>
<dbReference type="InterPro" id="IPR001434">
    <property type="entry name" value="OmcB-like_DUF11"/>
</dbReference>
<protein>
    <recommendedName>
        <fullName evidence="2">DUF11 domain-containing protein</fullName>
    </recommendedName>
</protein>
<dbReference type="EMBL" id="MKQR01000006">
    <property type="protein sequence ID" value="OLR94799.1"/>
    <property type="molecule type" value="Genomic_DNA"/>
</dbReference>
<accession>A0A1Q9LRZ8</accession>
<feature type="region of interest" description="Disordered" evidence="1">
    <location>
        <begin position="111"/>
        <end position="131"/>
    </location>
</feature>
<evidence type="ECO:0000313" key="4">
    <source>
        <dbReference type="Proteomes" id="UP000186040"/>
    </source>
</evidence>
<dbReference type="STRING" id="1193682.BJP25_09195"/>
<proteinExistence type="predicted"/>
<reference evidence="3 4" key="1">
    <citation type="submission" date="2016-10" db="EMBL/GenBank/DDBJ databases">
        <title>The Draft Genome Sequence of Actinokineospora bangkokensis 44EHWT reveals the biosynthetic pathway of antifungal compounds Thailandins with unusual extender unit butylmalonyl-CoA.</title>
        <authorList>
            <person name="Greule A."/>
            <person name="Intra B."/>
            <person name="Flemming S."/>
            <person name="Rommel M.G."/>
            <person name="Panbangred W."/>
            <person name="Bechthold A."/>
        </authorList>
    </citation>
    <scope>NUCLEOTIDE SEQUENCE [LARGE SCALE GENOMIC DNA]</scope>
    <source>
        <strain evidence="3 4">44EHW</strain>
    </source>
</reference>
<dbReference type="RefSeq" id="WP_075973366.1">
    <property type="nucleotide sequence ID" value="NZ_MKQR01000006.1"/>
</dbReference>
<dbReference type="AlphaFoldDB" id="A0A1Q9LRZ8"/>
<sequence length="131" mass="13248">MPDADLTVTATNDGPWQAGGTGRYTLLVSNSPDHGPSSRLVVVDLFLPTGLTATAVAGEGWSCSITGHEVSCLTKEPLEPGAAYPPITVDVEVGRGLSGPVDARVALSVAGSEADTTNNTTSSTATITPLP</sequence>
<name>A0A1Q9LRZ8_9PSEU</name>
<dbReference type="Pfam" id="PF01345">
    <property type="entry name" value="DUF11"/>
    <property type="match status" value="1"/>
</dbReference>
<comment type="caution">
    <text evidence="3">The sequence shown here is derived from an EMBL/GenBank/DDBJ whole genome shotgun (WGS) entry which is preliminary data.</text>
</comment>